<evidence type="ECO:0000313" key="2">
    <source>
        <dbReference type="EMBL" id="GIH86467.1"/>
    </source>
</evidence>
<reference evidence="2" key="1">
    <citation type="submission" date="2021-01" db="EMBL/GenBank/DDBJ databases">
        <title>Whole genome shotgun sequence of Planobispora rosea NBRC 15558.</title>
        <authorList>
            <person name="Komaki H."/>
            <person name="Tamura T."/>
        </authorList>
    </citation>
    <scope>NUCLEOTIDE SEQUENCE</scope>
    <source>
        <strain evidence="2">NBRC 15558</strain>
    </source>
</reference>
<dbReference type="Proteomes" id="UP000655044">
    <property type="component" value="Unassembled WGS sequence"/>
</dbReference>
<evidence type="ECO:0000256" key="1">
    <source>
        <dbReference type="SAM" id="Phobius"/>
    </source>
</evidence>
<keyword evidence="1" id="KW-1133">Transmembrane helix</keyword>
<keyword evidence="1" id="KW-0812">Transmembrane</keyword>
<keyword evidence="1" id="KW-0472">Membrane</keyword>
<proteinExistence type="predicted"/>
<accession>A0A8J3S2G0</accession>
<sequence length="108" mass="12493">MSPFLTVPSVLCIFAISIFVYLMSHRLRMLARYQFTAEQRAQARNAVRTEGAGQADYQPTHPFGCFWYLCHPDPEELTGYREYYGWALTRTGAERQTHRALTSTARIQ</sequence>
<feature type="transmembrane region" description="Helical" evidence="1">
    <location>
        <begin position="6"/>
        <end position="24"/>
    </location>
</feature>
<dbReference type="RefSeq" id="WP_189243037.1">
    <property type="nucleotide sequence ID" value="NZ_BMQP01000026.1"/>
</dbReference>
<evidence type="ECO:0000313" key="3">
    <source>
        <dbReference type="Proteomes" id="UP000655044"/>
    </source>
</evidence>
<dbReference type="AlphaFoldDB" id="A0A8J3S2G0"/>
<keyword evidence="3" id="KW-1185">Reference proteome</keyword>
<gene>
    <name evidence="2" type="ORF">Pro02_48750</name>
</gene>
<protein>
    <submittedName>
        <fullName evidence="2">Uncharacterized protein</fullName>
    </submittedName>
</protein>
<dbReference type="EMBL" id="BOOI01000046">
    <property type="protein sequence ID" value="GIH86467.1"/>
    <property type="molecule type" value="Genomic_DNA"/>
</dbReference>
<name>A0A8J3S2G0_PLARO</name>
<comment type="caution">
    <text evidence="2">The sequence shown here is derived from an EMBL/GenBank/DDBJ whole genome shotgun (WGS) entry which is preliminary data.</text>
</comment>
<organism evidence="2 3">
    <name type="scientific">Planobispora rosea</name>
    <dbReference type="NCBI Taxonomy" id="35762"/>
    <lineage>
        <taxon>Bacteria</taxon>
        <taxon>Bacillati</taxon>
        <taxon>Actinomycetota</taxon>
        <taxon>Actinomycetes</taxon>
        <taxon>Streptosporangiales</taxon>
        <taxon>Streptosporangiaceae</taxon>
        <taxon>Planobispora</taxon>
    </lineage>
</organism>